<reference evidence="2" key="2">
    <citation type="journal article" date="2021" name="PeerJ">
        <title>Extensive microbial diversity within the chicken gut microbiome revealed by metagenomics and culture.</title>
        <authorList>
            <person name="Gilroy R."/>
            <person name="Ravi A."/>
            <person name="Getino M."/>
            <person name="Pursley I."/>
            <person name="Horton D.L."/>
            <person name="Alikhan N.F."/>
            <person name="Baker D."/>
            <person name="Gharbi K."/>
            <person name="Hall N."/>
            <person name="Watson M."/>
            <person name="Adriaenssens E.M."/>
            <person name="Foster-Nyarko E."/>
            <person name="Jarju S."/>
            <person name="Secka A."/>
            <person name="Antonio M."/>
            <person name="Oren A."/>
            <person name="Chaudhuri R.R."/>
            <person name="La Ragione R."/>
            <person name="Hildebrand F."/>
            <person name="Pallen M.J."/>
        </authorList>
    </citation>
    <scope>NUCLEOTIDE SEQUENCE</scope>
    <source>
        <strain evidence="2">4920</strain>
    </source>
</reference>
<keyword evidence="1" id="KW-0472">Membrane</keyword>
<accession>A0A9D1NIF2</accession>
<evidence type="ECO:0000313" key="3">
    <source>
        <dbReference type="Proteomes" id="UP000886743"/>
    </source>
</evidence>
<dbReference type="AlphaFoldDB" id="A0A9D1NIF2"/>
<comment type="caution">
    <text evidence="2">The sequence shown here is derived from an EMBL/GenBank/DDBJ whole genome shotgun (WGS) entry which is preliminary data.</text>
</comment>
<name>A0A9D1NIF2_9FIRM</name>
<sequence length="159" mass="17034">MAEYISSFTITVVCVILLSFILRALMPRSALEKYVNFIIGILVTITLVGSFTGAPQLDFDEIVSADTSDALTKENAAVLYNEKITDSFRANLEQSVSGYVQSAYGTECDTDVMLTVDGDGKTAGIDGVYIRMYGIADAAAVRQGVSSQFGIPADAVHIE</sequence>
<evidence type="ECO:0000256" key="1">
    <source>
        <dbReference type="SAM" id="Phobius"/>
    </source>
</evidence>
<proteinExistence type="predicted"/>
<organism evidence="2 3">
    <name type="scientific">Candidatus Aphodoplasma excrementigallinarum</name>
    <dbReference type="NCBI Taxonomy" id="2840673"/>
    <lineage>
        <taxon>Bacteria</taxon>
        <taxon>Bacillati</taxon>
        <taxon>Bacillota</taxon>
        <taxon>Clostridia</taxon>
        <taxon>Eubacteriales</taxon>
        <taxon>Candidatus Aphodoplasma</taxon>
    </lineage>
</organism>
<dbReference type="InterPro" id="IPR014245">
    <property type="entry name" value="Spore_III_AF"/>
</dbReference>
<reference evidence="2" key="1">
    <citation type="submission" date="2020-10" db="EMBL/GenBank/DDBJ databases">
        <authorList>
            <person name="Gilroy R."/>
        </authorList>
    </citation>
    <scope>NUCLEOTIDE SEQUENCE</scope>
    <source>
        <strain evidence="2">4920</strain>
    </source>
</reference>
<dbReference type="Pfam" id="PF09581">
    <property type="entry name" value="Spore_III_AF"/>
    <property type="match status" value="1"/>
</dbReference>
<feature type="transmembrane region" description="Helical" evidence="1">
    <location>
        <begin position="34"/>
        <end position="54"/>
    </location>
</feature>
<gene>
    <name evidence="2" type="ORF">IAC74_06525</name>
</gene>
<feature type="transmembrane region" description="Helical" evidence="1">
    <location>
        <begin position="6"/>
        <end position="22"/>
    </location>
</feature>
<keyword evidence="1" id="KW-1133">Transmembrane helix</keyword>
<protein>
    <submittedName>
        <fullName evidence="2">Stage III sporulation protein AF</fullName>
    </submittedName>
</protein>
<keyword evidence="1" id="KW-0812">Transmembrane</keyword>
<evidence type="ECO:0000313" key="2">
    <source>
        <dbReference type="EMBL" id="HIV03214.1"/>
    </source>
</evidence>
<dbReference type="EMBL" id="DVOF01000192">
    <property type="protein sequence ID" value="HIV03214.1"/>
    <property type="molecule type" value="Genomic_DNA"/>
</dbReference>
<dbReference type="Proteomes" id="UP000886743">
    <property type="component" value="Unassembled WGS sequence"/>
</dbReference>